<dbReference type="InParanoid" id="G0N1P5"/>
<dbReference type="HOGENOM" id="CLU_2833439_0_0_1"/>
<keyword evidence="2" id="KW-1185">Reference proteome</keyword>
<dbReference type="AlphaFoldDB" id="G0N1P5"/>
<proteinExistence type="predicted"/>
<dbReference type="EMBL" id="GL379828">
    <property type="protein sequence ID" value="EGT50381.1"/>
    <property type="molecule type" value="Genomic_DNA"/>
</dbReference>
<dbReference type="Proteomes" id="UP000008068">
    <property type="component" value="Unassembled WGS sequence"/>
</dbReference>
<name>G0N1P5_CAEBE</name>
<gene>
    <name evidence="1" type="ORF">CAEBREN_06867</name>
</gene>
<accession>G0N1P5</accession>
<reference evidence="2" key="1">
    <citation type="submission" date="2011-07" db="EMBL/GenBank/DDBJ databases">
        <authorList>
            <consortium name="Caenorhabditis brenneri Sequencing and Analysis Consortium"/>
            <person name="Wilson R.K."/>
        </authorList>
    </citation>
    <scope>NUCLEOTIDE SEQUENCE [LARGE SCALE GENOMIC DNA]</scope>
    <source>
        <strain evidence="2">PB2801</strain>
    </source>
</reference>
<evidence type="ECO:0000313" key="2">
    <source>
        <dbReference type="Proteomes" id="UP000008068"/>
    </source>
</evidence>
<sequence>MRRCVETLIEIKGIRGADHVNMHNKAYQLYDAIDQLIDEDDESKMEAKQEAIMVAMTDFRAELGNL</sequence>
<evidence type="ECO:0000313" key="1">
    <source>
        <dbReference type="EMBL" id="EGT50381.1"/>
    </source>
</evidence>
<organism evidence="2">
    <name type="scientific">Caenorhabditis brenneri</name>
    <name type="common">Nematode worm</name>
    <dbReference type="NCBI Taxonomy" id="135651"/>
    <lineage>
        <taxon>Eukaryota</taxon>
        <taxon>Metazoa</taxon>
        <taxon>Ecdysozoa</taxon>
        <taxon>Nematoda</taxon>
        <taxon>Chromadorea</taxon>
        <taxon>Rhabditida</taxon>
        <taxon>Rhabditina</taxon>
        <taxon>Rhabditomorpha</taxon>
        <taxon>Rhabditoidea</taxon>
        <taxon>Rhabditidae</taxon>
        <taxon>Peloderinae</taxon>
        <taxon>Caenorhabditis</taxon>
    </lineage>
</organism>
<protein>
    <submittedName>
        <fullName evidence="1">Uncharacterized protein</fullName>
    </submittedName>
</protein>